<evidence type="ECO:0000256" key="1">
    <source>
        <dbReference type="SAM" id="MobiDB-lite"/>
    </source>
</evidence>
<dbReference type="RefSeq" id="WP_315649691.1">
    <property type="nucleotide sequence ID" value="NZ_JAVXZY010000002.1"/>
</dbReference>
<gene>
    <name evidence="4" type="ORF">RQP53_07965</name>
</gene>
<feature type="region of interest" description="Disordered" evidence="1">
    <location>
        <begin position="75"/>
        <end position="107"/>
    </location>
</feature>
<accession>A0ABU3P9G7</accession>
<evidence type="ECO:0000313" key="4">
    <source>
        <dbReference type="EMBL" id="MDT8999201.1"/>
    </source>
</evidence>
<feature type="signal peptide" evidence="2">
    <location>
        <begin position="1"/>
        <end position="32"/>
    </location>
</feature>
<feature type="domain" description="DUF4124" evidence="3">
    <location>
        <begin position="21"/>
        <end position="67"/>
    </location>
</feature>
<dbReference type="EMBL" id="JAVXZY010000002">
    <property type="protein sequence ID" value="MDT8999201.1"/>
    <property type="molecule type" value="Genomic_DNA"/>
</dbReference>
<protein>
    <submittedName>
        <fullName evidence="4">DUF4124 domain-containing protein</fullName>
    </submittedName>
</protein>
<dbReference type="Proteomes" id="UP001246372">
    <property type="component" value="Unassembled WGS sequence"/>
</dbReference>
<feature type="chain" id="PRO_5045567764" evidence="2">
    <location>
        <begin position="33"/>
        <end position="181"/>
    </location>
</feature>
<feature type="compositionally biased region" description="Low complexity" evidence="1">
    <location>
        <begin position="77"/>
        <end position="94"/>
    </location>
</feature>
<reference evidence="4" key="1">
    <citation type="submission" date="2023-09" db="EMBL/GenBank/DDBJ databases">
        <title>Paucibacter sp. APW11 Genome sequencing and assembly.</title>
        <authorList>
            <person name="Kim I."/>
        </authorList>
    </citation>
    <scope>NUCLEOTIDE SEQUENCE</scope>
    <source>
        <strain evidence="4">APW11</strain>
    </source>
</reference>
<feature type="compositionally biased region" description="Basic and acidic residues" evidence="1">
    <location>
        <begin position="95"/>
        <end position="107"/>
    </location>
</feature>
<comment type="caution">
    <text evidence="4">The sequence shown here is derived from an EMBL/GenBank/DDBJ whole genome shotgun (WGS) entry which is preliminary data.</text>
</comment>
<evidence type="ECO:0000313" key="5">
    <source>
        <dbReference type="Proteomes" id="UP001246372"/>
    </source>
</evidence>
<evidence type="ECO:0000256" key="2">
    <source>
        <dbReference type="SAM" id="SignalP"/>
    </source>
</evidence>
<dbReference type="InterPro" id="IPR025392">
    <property type="entry name" value="DUF4124"/>
</dbReference>
<proteinExistence type="predicted"/>
<evidence type="ECO:0000259" key="3">
    <source>
        <dbReference type="Pfam" id="PF13511"/>
    </source>
</evidence>
<name>A0ABU3P9G7_9BURK</name>
<dbReference type="Pfam" id="PF13511">
    <property type="entry name" value="DUF4124"/>
    <property type="match status" value="1"/>
</dbReference>
<keyword evidence="2" id="KW-0732">Signal</keyword>
<sequence>MLIAPRPAHRTTSAALLCIGLLALTMALPAQAQWKWRDAGGKIQYSDLPPPSGVAEKDILQRPPGQRRIIVAPVPAPGAQAASQAASAAQPAERAASKPDADQQARQRLEQELQLRQKEEQRKQAEIRAENCKRARSQLQSLDSGIRITRTDDKGEISYLDDKQRAEEARRIRDLIGSDCR</sequence>
<organism evidence="4 5">
    <name type="scientific">Roseateles aquae</name>
    <dbReference type="NCBI Taxonomy" id="3077235"/>
    <lineage>
        <taxon>Bacteria</taxon>
        <taxon>Pseudomonadati</taxon>
        <taxon>Pseudomonadota</taxon>
        <taxon>Betaproteobacteria</taxon>
        <taxon>Burkholderiales</taxon>
        <taxon>Sphaerotilaceae</taxon>
        <taxon>Roseateles</taxon>
    </lineage>
</organism>
<keyword evidence="5" id="KW-1185">Reference proteome</keyword>